<evidence type="ECO:0000313" key="2">
    <source>
        <dbReference type="EMBL" id="CAE1285297.1"/>
    </source>
</evidence>
<sequence>MTYSFSPSFSLFLTNSQTFSFSPTFSYSLSYARFPSLSLNFSFFPPSRPLSLYLLTLSTHSLFPKYPLHIFYLTQFISPTQSLSIFFLAFILISLTLSLNHYLLTTKLSLSPYFYYFTLPPLSLSLYYSLSLAQSVSISISPPLSLTLYLSLSKYSPRIFYLTDSVSLNIISLLFCIFSLSFCLSHSFHFLTLSLRLSLSLSLSLSNSPSLIHFSLVLSIFYHSPLTFFF</sequence>
<organism evidence="2 3">
    <name type="scientific">Acanthosepion pharaonis</name>
    <name type="common">Pharaoh cuttlefish</name>
    <name type="synonym">Sepia pharaonis</name>
    <dbReference type="NCBI Taxonomy" id="158019"/>
    <lineage>
        <taxon>Eukaryota</taxon>
        <taxon>Metazoa</taxon>
        <taxon>Spiralia</taxon>
        <taxon>Lophotrochozoa</taxon>
        <taxon>Mollusca</taxon>
        <taxon>Cephalopoda</taxon>
        <taxon>Coleoidea</taxon>
        <taxon>Decapodiformes</taxon>
        <taxon>Sepiida</taxon>
        <taxon>Sepiina</taxon>
        <taxon>Sepiidae</taxon>
        <taxon>Acanthosepion</taxon>
    </lineage>
</organism>
<feature type="transmembrane region" description="Helical" evidence="1">
    <location>
        <begin position="170"/>
        <end position="191"/>
    </location>
</feature>
<dbReference type="AlphaFoldDB" id="A0A812D3E5"/>
<comment type="caution">
    <text evidence="2">The sequence shown here is derived from an EMBL/GenBank/DDBJ whole genome shotgun (WGS) entry which is preliminary data.</text>
</comment>
<dbReference type="EMBL" id="CAHIKZ030002334">
    <property type="protein sequence ID" value="CAE1285297.1"/>
    <property type="molecule type" value="Genomic_DNA"/>
</dbReference>
<keyword evidence="3" id="KW-1185">Reference proteome</keyword>
<protein>
    <submittedName>
        <fullName evidence="2">Uncharacterized protein</fullName>
    </submittedName>
</protein>
<reference evidence="2" key="1">
    <citation type="submission" date="2021-01" db="EMBL/GenBank/DDBJ databases">
        <authorList>
            <person name="Li R."/>
            <person name="Bekaert M."/>
        </authorList>
    </citation>
    <scope>NUCLEOTIDE SEQUENCE</scope>
    <source>
        <strain evidence="2">Farmed</strain>
    </source>
</reference>
<evidence type="ECO:0000313" key="3">
    <source>
        <dbReference type="Proteomes" id="UP000597762"/>
    </source>
</evidence>
<accession>A0A812D3E5</accession>
<gene>
    <name evidence="2" type="ORF">SPHA_45303</name>
</gene>
<keyword evidence="1" id="KW-1133">Transmembrane helix</keyword>
<evidence type="ECO:0000256" key="1">
    <source>
        <dbReference type="SAM" id="Phobius"/>
    </source>
</evidence>
<feature type="transmembrane region" description="Helical" evidence="1">
    <location>
        <begin position="124"/>
        <end position="150"/>
    </location>
</feature>
<keyword evidence="1" id="KW-0472">Membrane</keyword>
<proteinExistence type="predicted"/>
<dbReference type="Proteomes" id="UP000597762">
    <property type="component" value="Unassembled WGS sequence"/>
</dbReference>
<feature type="transmembrane region" description="Helical" evidence="1">
    <location>
        <begin position="85"/>
        <end position="104"/>
    </location>
</feature>
<name>A0A812D3E5_ACAPH</name>
<keyword evidence="1" id="KW-0812">Transmembrane</keyword>